<dbReference type="InterPro" id="IPR018988">
    <property type="entry name" value="DUF2000"/>
</dbReference>
<protein>
    <recommendedName>
        <fullName evidence="3">DUF2000 domain-containing protein</fullName>
    </recommendedName>
</protein>
<dbReference type="EMBL" id="FNBZ01000001">
    <property type="protein sequence ID" value="SDF23347.1"/>
    <property type="molecule type" value="Genomic_DNA"/>
</dbReference>
<accession>A0ABY0NCE3</accession>
<sequence length="136" mass="14703">MRYDTKIAIVVRDDLATWQKLNVASFLAGGLVGTAPELAGEPYRDGSGRFYGPLVRQPILIFAASAAELTAMLQRAQQRGVRPHLYTKDLFATGNDMDNRAAVAAVATDALDLVGLGLHAERKEIDKITKGLKLHG</sequence>
<evidence type="ECO:0008006" key="3">
    <source>
        <dbReference type="Google" id="ProtNLM"/>
    </source>
</evidence>
<dbReference type="Pfam" id="PF09391">
    <property type="entry name" value="DUF2000"/>
    <property type="match status" value="1"/>
</dbReference>
<reference evidence="1 2" key="1">
    <citation type="submission" date="2016-10" db="EMBL/GenBank/DDBJ databases">
        <authorList>
            <person name="Varghese N."/>
            <person name="Submissions S."/>
        </authorList>
    </citation>
    <scope>NUCLEOTIDE SEQUENCE [LARGE SCALE GENOMIC DNA]</scope>
    <source>
        <strain evidence="1 2">DSM 26672</strain>
    </source>
</reference>
<dbReference type="Gene3D" id="3.40.1490.10">
    <property type="entry name" value="Bit1"/>
    <property type="match status" value="1"/>
</dbReference>
<dbReference type="SUPFAM" id="SSF102462">
    <property type="entry name" value="Peptidyl-tRNA hydrolase II"/>
    <property type="match status" value="1"/>
</dbReference>
<gene>
    <name evidence="1" type="ORF">SAMN05421844_101124</name>
</gene>
<evidence type="ECO:0000313" key="2">
    <source>
        <dbReference type="Proteomes" id="UP000199468"/>
    </source>
</evidence>
<organism evidence="1 2">
    <name type="scientific">Bosea robiniae</name>
    <dbReference type="NCBI Taxonomy" id="1036780"/>
    <lineage>
        <taxon>Bacteria</taxon>
        <taxon>Pseudomonadati</taxon>
        <taxon>Pseudomonadota</taxon>
        <taxon>Alphaproteobacteria</taxon>
        <taxon>Hyphomicrobiales</taxon>
        <taxon>Boseaceae</taxon>
        <taxon>Bosea</taxon>
    </lineage>
</organism>
<name>A0ABY0NCE3_9HYPH</name>
<evidence type="ECO:0000313" key="1">
    <source>
        <dbReference type="EMBL" id="SDF23347.1"/>
    </source>
</evidence>
<dbReference type="InterPro" id="IPR023476">
    <property type="entry name" value="Pep_tRNA_hydro_II_dom_sf"/>
</dbReference>
<dbReference type="Proteomes" id="UP000199468">
    <property type="component" value="Unassembled WGS sequence"/>
</dbReference>
<proteinExistence type="predicted"/>
<keyword evidence="2" id="KW-1185">Reference proteome</keyword>
<dbReference type="RefSeq" id="WP_091855408.1">
    <property type="nucleotide sequence ID" value="NZ_FNBZ01000001.1"/>
</dbReference>
<comment type="caution">
    <text evidence="1">The sequence shown here is derived from an EMBL/GenBank/DDBJ whole genome shotgun (WGS) entry which is preliminary data.</text>
</comment>